<dbReference type="STRING" id="1858805.M5FQU0"/>
<dbReference type="SUPFAM" id="SSF50978">
    <property type="entry name" value="WD40 repeat-like"/>
    <property type="match status" value="1"/>
</dbReference>
<feature type="repeat" description="WD" evidence="5">
    <location>
        <begin position="448"/>
        <end position="483"/>
    </location>
</feature>
<feature type="repeat" description="WD" evidence="5">
    <location>
        <begin position="406"/>
        <end position="447"/>
    </location>
</feature>
<feature type="repeat" description="WD" evidence="5">
    <location>
        <begin position="273"/>
        <end position="315"/>
    </location>
</feature>
<feature type="domain" description="NLE" evidence="7">
    <location>
        <begin position="33"/>
        <end position="82"/>
    </location>
</feature>
<organism evidence="8 9">
    <name type="scientific">Dacryopinax primogenitus (strain DJM 731)</name>
    <name type="common">Brown rot fungus</name>
    <dbReference type="NCBI Taxonomy" id="1858805"/>
    <lineage>
        <taxon>Eukaryota</taxon>
        <taxon>Fungi</taxon>
        <taxon>Dikarya</taxon>
        <taxon>Basidiomycota</taxon>
        <taxon>Agaricomycotina</taxon>
        <taxon>Dacrymycetes</taxon>
        <taxon>Dacrymycetales</taxon>
        <taxon>Dacrymycetaceae</taxon>
        <taxon>Dacryopinax</taxon>
    </lineage>
</organism>
<dbReference type="Pfam" id="PF08154">
    <property type="entry name" value="NLE"/>
    <property type="match status" value="1"/>
</dbReference>
<dbReference type="EMBL" id="JH795875">
    <property type="protein sequence ID" value="EJT97943.1"/>
    <property type="molecule type" value="Genomic_DNA"/>
</dbReference>
<accession>M5FQU0</accession>
<evidence type="ECO:0000256" key="2">
    <source>
        <dbReference type="ARBA" id="ARBA00022574"/>
    </source>
</evidence>
<dbReference type="InterPro" id="IPR015943">
    <property type="entry name" value="WD40/YVTN_repeat-like_dom_sf"/>
</dbReference>
<dbReference type="InterPro" id="IPR012972">
    <property type="entry name" value="NLE"/>
</dbReference>
<keyword evidence="2 5" id="KW-0853">WD repeat</keyword>
<evidence type="ECO:0000256" key="1">
    <source>
        <dbReference type="ARBA" id="ARBA00004604"/>
    </source>
</evidence>
<dbReference type="Pfam" id="PF00400">
    <property type="entry name" value="WD40"/>
    <property type="match status" value="7"/>
</dbReference>
<feature type="repeat" description="WD" evidence="5">
    <location>
        <begin position="183"/>
        <end position="224"/>
    </location>
</feature>
<dbReference type="SMART" id="SM00320">
    <property type="entry name" value="WD40"/>
    <property type="match status" value="8"/>
</dbReference>
<dbReference type="GO" id="GO:0000027">
    <property type="term" value="P:ribosomal large subunit assembly"/>
    <property type="evidence" value="ECO:0007669"/>
    <property type="project" value="TreeGrafter"/>
</dbReference>
<dbReference type="InterPro" id="IPR020472">
    <property type="entry name" value="WD40_PAC1"/>
</dbReference>
<dbReference type="PRINTS" id="PR00320">
    <property type="entry name" value="GPROTEINBRPT"/>
</dbReference>
<dbReference type="InterPro" id="IPR001680">
    <property type="entry name" value="WD40_rpt"/>
</dbReference>
<keyword evidence="4" id="KW-0539">Nucleus</keyword>
<protein>
    <submittedName>
        <fullName evidence="8">Ribosome assembly protein</fullName>
    </submittedName>
</protein>
<dbReference type="GeneID" id="63690564"/>
<dbReference type="HOGENOM" id="CLU_000288_57_16_1"/>
<dbReference type="InterPro" id="IPR036322">
    <property type="entry name" value="WD40_repeat_dom_sf"/>
</dbReference>
<evidence type="ECO:0000256" key="5">
    <source>
        <dbReference type="PROSITE-ProRule" id="PRU00221"/>
    </source>
</evidence>
<proteinExistence type="predicted"/>
<dbReference type="AlphaFoldDB" id="M5FQU0"/>
<evidence type="ECO:0000256" key="3">
    <source>
        <dbReference type="ARBA" id="ARBA00022737"/>
    </source>
</evidence>
<dbReference type="RefSeq" id="XP_040624841.1">
    <property type="nucleotide sequence ID" value="XM_040775502.1"/>
</dbReference>
<dbReference type="OrthoDB" id="10267436at2759"/>
<keyword evidence="3" id="KW-0677">Repeat</keyword>
<evidence type="ECO:0000313" key="8">
    <source>
        <dbReference type="EMBL" id="EJT97943.1"/>
    </source>
</evidence>
<dbReference type="CDD" id="cd00200">
    <property type="entry name" value="WD40"/>
    <property type="match status" value="1"/>
</dbReference>
<dbReference type="PANTHER" id="PTHR19848">
    <property type="entry name" value="WD40 REPEAT PROTEIN"/>
    <property type="match status" value="1"/>
</dbReference>
<dbReference type="PROSITE" id="PS00678">
    <property type="entry name" value="WD_REPEATS_1"/>
    <property type="match status" value="2"/>
</dbReference>
<dbReference type="Gene3D" id="2.130.10.10">
    <property type="entry name" value="YVTN repeat-like/Quinoprotein amine dehydrogenase"/>
    <property type="match status" value="1"/>
</dbReference>
<feature type="repeat" description="WD" evidence="5">
    <location>
        <begin position="490"/>
        <end position="518"/>
    </location>
</feature>
<evidence type="ECO:0000256" key="4">
    <source>
        <dbReference type="ARBA" id="ARBA00023242"/>
    </source>
</evidence>
<name>M5FQU0_DACPD</name>
<feature type="region of interest" description="Disordered" evidence="6">
    <location>
        <begin position="1"/>
        <end position="23"/>
    </location>
</feature>
<dbReference type="GO" id="GO:0005730">
    <property type="term" value="C:nucleolus"/>
    <property type="evidence" value="ECO:0007669"/>
    <property type="project" value="UniProtKB-SubCell"/>
</dbReference>
<evidence type="ECO:0000259" key="7">
    <source>
        <dbReference type="Pfam" id="PF08154"/>
    </source>
</evidence>
<dbReference type="InterPro" id="IPR019775">
    <property type="entry name" value="WD40_repeat_CS"/>
</dbReference>
<dbReference type="Proteomes" id="UP000030653">
    <property type="component" value="Unassembled WGS sequence"/>
</dbReference>
<reference evidence="8 9" key="1">
    <citation type="journal article" date="2012" name="Science">
        <title>The Paleozoic origin of enzymatic lignin decomposition reconstructed from 31 fungal genomes.</title>
        <authorList>
            <person name="Floudas D."/>
            <person name="Binder M."/>
            <person name="Riley R."/>
            <person name="Barry K."/>
            <person name="Blanchette R.A."/>
            <person name="Henrissat B."/>
            <person name="Martinez A.T."/>
            <person name="Otillar R."/>
            <person name="Spatafora J.W."/>
            <person name="Yadav J.S."/>
            <person name="Aerts A."/>
            <person name="Benoit I."/>
            <person name="Boyd A."/>
            <person name="Carlson A."/>
            <person name="Copeland A."/>
            <person name="Coutinho P.M."/>
            <person name="de Vries R.P."/>
            <person name="Ferreira P."/>
            <person name="Findley K."/>
            <person name="Foster B."/>
            <person name="Gaskell J."/>
            <person name="Glotzer D."/>
            <person name="Gorecki P."/>
            <person name="Heitman J."/>
            <person name="Hesse C."/>
            <person name="Hori C."/>
            <person name="Igarashi K."/>
            <person name="Jurgens J.A."/>
            <person name="Kallen N."/>
            <person name="Kersten P."/>
            <person name="Kohler A."/>
            <person name="Kuees U."/>
            <person name="Kumar T.K.A."/>
            <person name="Kuo A."/>
            <person name="LaButti K."/>
            <person name="Larrondo L.F."/>
            <person name="Lindquist E."/>
            <person name="Ling A."/>
            <person name="Lombard V."/>
            <person name="Lucas S."/>
            <person name="Lundell T."/>
            <person name="Martin R."/>
            <person name="McLaughlin D.J."/>
            <person name="Morgenstern I."/>
            <person name="Morin E."/>
            <person name="Murat C."/>
            <person name="Nagy L.G."/>
            <person name="Nolan M."/>
            <person name="Ohm R.A."/>
            <person name="Patyshakuliyeva A."/>
            <person name="Rokas A."/>
            <person name="Ruiz-Duenas F.J."/>
            <person name="Sabat G."/>
            <person name="Salamov A."/>
            <person name="Samejima M."/>
            <person name="Schmutz J."/>
            <person name="Slot J.C."/>
            <person name="St John F."/>
            <person name="Stenlid J."/>
            <person name="Sun H."/>
            <person name="Sun S."/>
            <person name="Syed K."/>
            <person name="Tsang A."/>
            <person name="Wiebenga A."/>
            <person name="Young D."/>
            <person name="Pisabarro A."/>
            <person name="Eastwood D.C."/>
            <person name="Martin F."/>
            <person name="Cullen D."/>
            <person name="Grigoriev I.V."/>
            <person name="Hibbett D.S."/>
        </authorList>
    </citation>
    <scope>NUCLEOTIDE SEQUENCE [LARGE SCALE GENOMIC DNA]</scope>
    <source>
        <strain evidence="8 9">DJM-731 SS1</strain>
    </source>
</reference>
<evidence type="ECO:0000256" key="6">
    <source>
        <dbReference type="SAM" id="MobiDB-lite"/>
    </source>
</evidence>
<evidence type="ECO:0000313" key="9">
    <source>
        <dbReference type="Proteomes" id="UP000030653"/>
    </source>
</evidence>
<dbReference type="PROSITE" id="PS50294">
    <property type="entry name" value="WD_REPEATS_REGION"/>
    <property type="match status" value="7"/>
</dbReference>
<dbReference type="PROSITE" id="PS50082">
    <property type="entry name" value="WD_REPEATS_2"/>
    <property type="match status" value="7"/>
</dbReference>
<comment type="subcellular location">
    <subcellularLocation>
        <location evidence="1">Nucleus</location>
        <location evidence="1">Nucleolus</location>
    </subcellularLocation>
</comment>
<sequence length="518" mass="56490">MSTLLPPPKRQKQSHAIPSAIEGGSQSVSIPNVVVQFLSDDGCNSLAPPVSLPADVPRAHLESLVNQLSNSEDEPTPFDLHVALPETKAGSPTRVIVSTSILVDILSLPGTPLTPEDVIKIRCSPQAVFRVRPATRCSSTLSGHKAAILCAAFSPTGEMLATGSGDNTARLWDLMTETPSHTLEGHRGWVLCVEWEPRQRLLATGGHDNAVRLWDPKTGKCIGNAMTGHTKWVTSLAWEPVHINPTNPRLASSSKDGTVRVWSTRLRTLEYTLGGHTASVNVVRWGGVGNGRLYTASNDRTVRVWDADRGQCLWSLTDHAHWVTTLTLNTDFATRTGPFDHTNRVPKSDAEAKERAYKRYEAVTSNSSEMLITGSDDHTLFLYSLPSSSMAGDVTHGKRPKPLARLTGHQRQVSHVAFSPDGRWAASAGWDAAVKIWDGRTGKFVTTLRGHVAAVYRLSWSADSRLLVTASKDSTLKIWSMKSLKLHTDLPGHDDEVYCVDFVRDKIVSGGKDGLVKM</sequence>
<feature type="repeat" description="WD" evidence="5">
    <location>
        <begin position="141"/>
        <end position="182"/>
    </location>
</feature>
<feature type="repeat" description="WD" evidence="5">
    <location>
        <begin position="226"/>
        <end position="272"/>
    </location>
</feature>
<keyword evidence="9" id="KW-1185">Reference proteome</keyword>
<dbReference type="OMA" id="AWEPYHR"/>
<gene>
    <name evidence="8" type="ORF">DACRYDRAFT_58555</name>
</gene>
<dbReference type="PANTHER" id="PTHR19848:SF0">
    <property type="entry name" value="NOTCHLESS PROTEIN HOMOLOG 1"/>
    <property type="match status" value="1"/>
</dbReference>